<organism evidence="1 2">
    <name type="scientific">Lophiotrema nucula</name>
    <dbReference type="NCBI Taxonomy" id="690887"/>
    <lineage>
        <taxon>Eukaryota</taxon>
        <taxon>Fungi</taxon>
        <taxon>Dikarya</taxon>
        <taxon>Ascomycota</taxon>
        <taxon>Pezizomycotina</taxon>
        <taxon>Dothideomycetes</taxon>
        <taxon>Pleosporomycetidae</taxon>
        <taxon>Pleosporales</taxon>
        <taxon>Lophiotremataceae</taxon>
        <taxon>Lophiotrema</taxon>
    </lineage>
</organism>
<reference evidence="1" key="1">
    <citation type="journal article" date="2020" name="Stud. Mycol.">
        <title>101 Dothideomycetes genomes: a test case for predicting lifestyles and emergence of pathogens.</title>
        <authorList>
            <person name="Haridas S."/>
            <person name="Albert R."/>
            <person name="Binder M."/>
            <person name="Bloem J."/>
            <person name="Labutti K."/>
            <person name="Salamov A."/>
            <person name="Andreopoulos B."/>
            <person name="Baker S."/>
            <person name="Barry K."/>
            <person name="Bills G."/>
            <person name="Bluhm B."/>
            <person name="Cannon C."/>
            <person name="Castanera R."/>
            <person name="Culley D."/>
            <person name="Daum C."/>
            <person name="Ezra D."/>
            <person name="Gonzalez J."/>
            <person name="Henrissat B."/>
            <person name="Kuo A."/>
            <person name="Liang C."/>
            <person name="Lipzen A."/>
            <person name="Lutzoni F."/>
            <person name="Magnuson J."/>
            <person name="Mondo S."/>
            <person name="Nolan M."/>
            <person name="Ohm R."/>
            <person name="Pangilinan J."/>
            <person name="Park H.-J."/>
            <person name="Ramirez L."/>
            <person name="Alfaro M."/>
            <person name="Sun H."/>
            <person name="Tritt A."/>
            <person name="Yoshinaga Y."/>
            <person name="Zwiers L.-H."/>
            <person name="Turgeon B."/>
            <person name="Goodwin S."/>
            <person name="Spatafora J."/>
            <person name="Crous P."/>
            <person name="Grigoriev I."/>
        </authorList>
    </citation>
    <scope>NUCLEOTIDE SEQUENCE</scope>
    <source>
        <strain evidence="1">CBS 627.86</strain>
    </source>
</reference>
<evidence type="ECO:0000313" key="2">
    <source>
        <dbReference type="Proteomes" id="UP000799770"/>
    </source>
</evidence>
<gene>
    <name evidence="1" type="ORF">BDV96DRAFT_284937</name>
</gene>
<evidence type="ECO:0000313" key="1">
    <source>
        <dbReference type="EMBL" id="KAF2108201.1"/>
    </source>
</evidence>
<dbReference type="EMBL" id="ML977349">
    <property type="protein sequence ID" value="KAF2108201.1"/>
    <property type="molecule type" value="Genomic_DNA"/>
</dbReference>
<proteinExistence type="predicted"/>
<name>A0A6A5YPZ8_9PLEO</name>
<evidence type="ECO:0008006" key="3">
    <source>
        <dbReference type="Google" id="ProtNLM"/>
    </source>
</evidence>
<protein>
    <recommendedName>
        <fullName evidence="3">F-box domain-containing protein</fullName>
    </recommendedName>
</protein>
<sequence length="513" mass="60124">MFVLSRWIQKRRERRQLIKETEAREAERRTQREKRDNQQAQALLLTFYELQRTMDPLIATQVYNNRFCPLTGRLPEELILGMLDFLSDDAVALQCLRIVSRTFFRLLDYQSDFWRDEWYRNGPRSLDRTAFYLHNVQRLQFRRLLQRDGRCDNCKRYNDRYAQTSFALFDHCKFQQRQFYRPGTNSALYGTCYCDACYCLHDVCQFSSPWKYQPKRRCLGQQGSVQLCEHVQITWASIEAHIDGWRRQQQRRGGDWQACLNSFNIECHDASHDTRCTVSEVSTWPRARLRTDTLRPDIVALSLEWIPHSRIDTLDLTTDGRIPASELRALFQRLRRLGPADTLYPPYRSGALPEMAYFSPSSPLGPFIYYKTGKDDKTGHPASFPPLPSGYWPPLWDCYGLGKNGKQLMIRPHYVRGAGGTGISFQCLVVSYEKDVMVCKTSAMTDPTVKIIPTNQWLHAMDTDTYPHPQAANIRPQCRDETCSNYYRRPNRYCTCSLWPDSHHVRRYSSSSK</sequence>
<dbReference type="OrthoDB" id="3692147at2759"/>
<keyword evidence="2" id="KW-1185">Reference proteome</keyword>
<accession>A0A6A5YPZ8</accession>
<dbReference type="Proteomes" id="UP000799770">
    <property type="component" value="Unassembled WGS sequence"/>
</dbReference>
<dbReference type="AlphaFoldDB" id="A0A6A5YPZ8"/>